<dbReference type="InterPro" id="IPR011009">
    <property type="entry name" value="Kinase-like_dom_sf"/>
</dbReference>
<evidence type="ECO:0000313" key="13">
    <source>
        <dbReference type="Proteomes" id="UP001374535"/>
    </source>
</evidence>
<dbReference type="GO" id="GO:0005524">
    <property type="term" value="F:ATP binding"/>
    <property type="evidence" value="ECO:0007669"/>
    <property type="project" value="UniProtKB-KW"/>
</dbReference>
<keyword evidence="2" id="KW-0723">Serine/threonine-protein kinase</keyword>
<dbReference type="PANTHER" id="PTHR47989">
    <property type="entry name" value="OS01G0750732 PROTEIN"/>
    <property type="match status" value="1"/>
</dbReference>
<evidence type="ECO:0000256" key="9">
    <source>
        <dbReference type="SAM" id="Phobius"/>
    </source>
</evidence>
<proteinExistence type="predicted"/>
<keyword evidence="4" id="KW-0547">Nucleotide-binding</keyword>
<dbReference type="InterPro" id="IPR001245">
    <property type="entry name" value="Ser-Thr/Tyr_kinase_cat_dom"/>
</dbReference>
<evidence type="ECO:0000256" key="1">
    <source>
        <dbReference type="ARBA" id="ARBA00004370"/>
    </source>
</evidence>
<dbReference type="GO" id="GO:0016020">
    <property type="term" value="C:membrane"/>
    <property type="evidence" value="ECO:0007669"/>
    <property type="project" value="UniProtKB-SubCell"/>
</dbReference>
<sequence length="557" mass="62286">MKTSRSFLFLNWAGILATTRLEGPFHPGSVWKQLEWSAASLNGEFVISYHLKFAEQSTFWDPFCFAGPPSSGSEYREQYILWANSSGVVEKYGNPFNTTIIPSPPAASPAPLAMAPSPEISPWKVANNPSATTIKAPIPAIAERSFRTKKLAWIIVAGFLTFIALGVCLLMLRCFKRRPENKSYKKHNMNVYKRSLHKRTSSDSPFEATDDEEKAPPHKLPIIPGENLIINRAMFGEDTKRQIVTNSIKVYTVASLQQYTTSFSLETYIGEGMLGPVYRAELPDGKLLAVRKLSATASIDLNHEQFLQLASSVSKIQHANIVKFMGYCAEHSQHLLVYEYCSNGTLHDALHTDAKLQINLSWDDRIQVSLGAARALEYLHEYFQPPIVHGNFTSANVLLNDKLEVQVSDCGLGCTLEEPNPSKRFPEAFGMHKLWNGSSLSGHQLTTNGYSAPEYENGSYTLQSDVFSFGVVMLELLTGRKSYDSSLARGEQFLVRWAVPQLHDIDALSKMVDPSLNAEYPKKSLSRFADIISSCIQHEPEFRPAMSEIVQDLLRMM</sequence>
<name>A0AAQ3PBL4_VIGMU</name>
<evidence type="ECO:0000256" key="10">
    <source>
        <dbReference type="SAM" id="SignalP"/>
    </source>
</evidence>
<accession>A0AAQ3PBL4</accession>
<dbReference type="Gene3D" id="3.30.200.20">
    <property type="entry name" value="Phosphorylase Kinase, domain 1"/>
    <property type="match status" value="1"/>
</dbReference>
<evidence type="ECO:0000256" key="2">
    <source>
        <dbReference type="ARBA" id="ARBA00022527"/>
    </source>
</evidence>
<keyword evidence="6 9" id="KW-1133">Transmembrane helix</keyword>
<keyword evidence="13" id="KW-1185">Reference proteome</keyword>
<dbReference type="GO" id="GO:0004674">
    <property type="term" value="F:protein serine/threonine kinase activity"/>
    <property type="evidence" value="ECO:0007669"/>
    <property type="project" value="UniProtKB-KW"/>
</dbReference>
<keyword evidence="7 9" id="KW-0472">Membrane</keyword>
<feature type="signal peptide" evidence="10">
    <location>
        <begin position="1"/>
        <end position="17"/>
    </location>
</feature>
<feature type="transmembrane region" description="Helical" evidence="9">
    <location>
        <begin position="151"/>
        <end position="172"/>
    </location>
</feature>
<feature type="domain" description="Protein kinase" evidence="11">
    <location>
        <begin position="263"/>
        <end position="557"/>
    </location>
</feature>
<dbReference type="FunFam" id="3.30.200.20:FF:000125">
    <property type="entry name" value="Protein STRUBBELIG-RECEPTOR FAMILY 8"/>
    <property type="match status" value="1"/>
</dbReference>
<feature type="region of interest" description="Disordered" evidence="8">
    <location>
        <begin position="196"/>
        <end position="217"/>
    </location>
</feature>
<feature type="chain" id="PRO_5042997818" description="Protein kinase domain-containing protein" evidence="10">
    <location>
        <begin position="18"/>
        <end position="557"/>
    </location>
</feature>
<dbReference type="PROSITE" id="PS50011">
    <property type="entry name" value="PROTEIN_KINASE_DOM"/>
    <property type="match status" value="1"/>
</dbReference>
<keyword evidence="5" id="KW-0067">ATP-binding</keyword>
<evidence type="ECO:0000256" key="5">
    <source>
        <dbReference type="ARBA" id="ARBA00022840"/>
    </source>
</evidence>
<dbReference type="Pfam" id="PF07714">
    <property type="entry name" value="PK_Tyr_Ser-Thr"/>
    <property type="match status" value="1"/>
</dbReference>
<keyword evidence="2" id="KW-0808">Transferase</keyword>
<organism evidence="12 13">
    <name type="scientific">Vigna mungo</name>
    <name type="common">Black gram</name>
    <name type="synonym">Phaseolus mungo</name>
    <dbReference type="NCBI Taxonomy" id="3915"/>
    <lineage>
        <taxon>Eukaryota</taxon>
        <taxon>Viridiplantae</taxon>
        <taxon>Streptophyta</taxon>
        <taxon>Embryophyta</taxon>
        <taxon>Tracheophyta</taxon>
        <taxon>Spermatophyta</taxon>
        <taxon>Magnoliopsida</taxon>
        <taxon>eudicotyledons</taxon>
        <taxon>Gunneridae</taxon>
        <taxon>Pentapetalae</taxon>
        <taxon>rosids</taxon>
        <taxon>fabids</taxon>
        <taxon>Fabales</taxon>
        <taxon>Fabaceae</taxon>
        <taxon>Papilionoideae</taxon>
        <taxon>50 kb inversion clade</taxon>
        <taxon>NPAAA clade</taxon>
        <taxon>indigoferoid/millettioid clade</taxon>
        <taxon>Phaseoleae</taxon>
        <taxon>Vigna</taxon>
    </lineage>
</organism>
<gene>
    <name evidence="12" type="ORF">V8G54_002551</name>
</gene>
<dbReference type="InterPro" id="IPR000719">
    <property type="entry name" value="Prot_kinase_dom"/>
</dbReference>
<evidence type="ECO:0000256" key="8">
    <source>
        <dbReference type="SAM" id="MobiDB-lite"/>
    </source>
</evidence>
<dbReference type="Proteomes" id="UP001374535">
    <property type="component" value="Chromosome 1"/>
</dbReference>
<reference evidence="12 13" key="1">
    <citation type="journal article" date="2023" name="Life. Sci Alliance">
        <title>Evolutionary insights into 3D genome organization and epigenetic landscape of Vigna mungo.</title>
        <authorList>
            <person name="Junaid A."/>
            <person name="Singh B."/>
            <person name="Bhatia S."/>
        </authorList>
    </citation>
    <scope>NUCLEOTIDE SEQUENCE [LARGE SCALE GENOMIC DNA]</scope>
    <source>
        <strain evidence="12">Urdbean</strain>
    </source>
</reference>
<evidence type="ECO:0000313" key="12">
    <source>
        <dbReference type="EMBL" id="WVZ24007.1"/>
    </source>
</evidence>
<dbReference type="SUPFAM" id="SSF56112">
    <property type="entry name" value="Protein kinase-like (PK-like)"/>
    <property type="match status" value="1"/>
</dbReference>
<dbReference type="Gene3D" id="1.10.510.10">
    <property type="entry name" value="Transferase(Phosphotransferase) domain 1"/>
    <property type="match status" value="1"/>
</dbReference>
<evidence type="ECO:0000259" key="11">
    <source>
        <dbReference type="PROSITE" id="PS50011"/>
    </source>
</evidence>
<evidence type="ECO:0000256" key="3">
    <source>
        <dbReference type="ARBA" id="ARBA00022692"/>
    </source>
</evidence>
<dbReference type="FunFam" id="1.10.510.10:FF:000095">
    <property type="entry name" value="protein STRUBBELIG-RECEPTOR FAMILY 8"/>
    <property type="match status" value="1"/>
</dbReference>
<dbReference type="EMBL" id="CP144700">
    <property type="protein sequence ID" value="WVZ24007.1"/>
    <property type="molecule type" value="Genomic_DNA"/>
</dbReference>
<evidence type="ECO:0000256" key="6">
    <source>
        <dbReference type="ARBA" id="ARBA00022989"/>
    </source>
</evidence>
<keyword evidence="10" id="KW-0732">Signal</keyword>
<keyword evidence="3 9" id="KW-0812">Transmembrane</keyword>
<evidence type="ECO:0000256" key="7">
    <source>
        <dbReference type="ARBA" id="ARBA00023136"/>
    </source>
</evidence>
<evidence type="ECO:0000256" key="4">
    <source>
        <dbReference type="ARBA" id="ARBA00022741"/>
    </source>
</evidence>
<protein>
    <recommendedName>
        <fullName evidence="11">Protein kinase domain-containing protein</fullName>
    </recommendedName>
</protein>
<dbReference type="AlphaFoldDB" id="A0AAQ3PBL4"/>
<comment type="subcellular location">
    <subcellularLocation>
        <location evidence="1">Membrane</location>
    </subcellularLocation>
</comment>
<dbReference type="PANTHER" id="PTHR47989:SF61">
    <property type="entry name" value="PROTEIN KINASE DOMAIN-CONTAINING PROTEIN"/>
    <property type="match status" value="1"/>
</dbReference>
<keyword evidence="2" id="KW-0418">Kinase</keyword>